<protein>
    <submittedName>
        <fullName evidence="8">RagB/SusD family nutrient uptake outer membrane protein</fullName>
    </submittedName>
</protein>
<dbReference type="GO" id="GO:0009279">
    <property type="term" value="C:cell outer membrane"/>
    <property type="evidence" value="ECO:0007669"/>
    <property type="project" value="UniProtKB-SubCell"/>
</dbReference>
<dbReference type="Pfam" id="PF07980">
    <property type="entry name" value="SusD_RagB"/>
    <property type="match status" value="1"/>
</dbReference>
<evidence type="ECO:0000256" key="1">
    <source>
        <dbReference type="ARBA" id="ARBA00004442"/>
    </source>
</evidence>
<dbReference type="InterPro" id="IPR033985">
    <property type="entry name" value="SusD-like_N"/>
</dbReference>
<reference evidence="8 9" key="1">
    <citation type="journal article" date="2019" name="Mar. Drugs">
        <title>Comparative Genomics and CAZyme Genome Repertoires of Marine Zobellia amurskyensis KMM 3526(T) and Zobellia laminariae KMM 3676(T).</title>
        <authorList>
            <person name="Chernysheva N."/>
            <person name="Bystritskaya E."/>
            <person name="Stenkova A."/>
            <person name="Golovkin I."/>
            <person name="Nedashkovskaya O."/>
            <person name="Isaeva M."/>
        </authorList>
    </citation>
    <scope>NUCLEOTIDE SEQUENCE [LARGE SCALE GENOMIC DNA]</scope>
    <source>
        <strain evidence="8 9">KMM 3526</strain>
    </source>
</reference>
<keyword evidence="4" id="KW-0472">Membrane</keyword>
<comment type="subcellular location">
    <subcellularLocation>
        <location evidence="1">Cell outer membrane</location>
    </subcellularLocation>
</comment>
<accession>A0A7X2ZQS9</accession>
<evidence type="ECO:0000313" key="8">
    <source>
        <dbReference type="EMBL" id="MUH34674.1"/>
    </source>
</evidence>
<evidence type="ECO:0000256" key="4">
    <source>
        <dbReference type="ARBA" id="ARBA00023136"/>
    </source>
</evidence>
<evidence type="ECO:0000259" key="6">
    <source>
        <dbReference type="Pfam" id="PF07980"/>
    </source>
</evidence>
<dbReference type="InterPro" id="IPR012944">
    <property type="entry name" value="SusD_RagB_dom"/>
</dbReference>
<organism evidence="8 9">
    <name type="scientific">Zobellia amurskyensis</name>
    <dbReference type="NCBI Taxonomy" id="248905"/>
    <lineage>
        <taxon>Bacteria</taxon>
        <taxon>Pseudomonadati</taxon>
        <taxon>Bacteroidota</taxon>
        <taxon>Flavobacteriia</taxon>
        <taxon>Flavobacteriales</taxon>
        <taxon>Flavobacteriaceae</taxon>
        <taxon>Zobellia</taxon>
    </lineage>
</organism>
<dbReference type="EMBL" id="RCNR01000003">
    <property type="protein sequence ID" value="MUH34674.1"/>
    <property type="molecule type" value="Genomic_DNA"/>
</dbReference>
<evidence type="ECO:0000256" key="3">
    <source>
        <dbReference type="ARBA" id="ARBA00022729"/>
    </source>
</evidence>
<proteinExistence type="inferred from homology"/>
<evidence type="ECO:0000259" key="7">
    <source>
        <dbReference type="Pfam" id="PF14322"/>
    </source>
</evidence>
<dbReference type="Gene3D" id="1.25.40.390">
    <property type="match status" value="1"/>
</dbReference>
<dbReference type="InterPro" id="IPR011990">
    <property type="entry name" value="TPR-like_helical_dom_sf"/>
</dbReference>
<dbReference type="SUPFAM" id="SSF48452">
    <property type="entry name" value="TPR-like"/>
    <property type="match status" value="1"/>
</dbReference>
<feature type="domain" description="RagB/SusD" evidence="6">
    <location>
        <begin position="308"/>
        <end position="581"/>
    </location>
</feature>
<comment type="similarity">
    <text evidence="2">Belongs to the SusD family.</text>
</comment>
<keyword evidence="5" id="KW-0998">Cell outer membrane</keyword>
<gene>
    <name evidence="8" type="ORF">D9O36_02365</name>
</gene>
<comment type="caution">
    <text evidence="8">The sequence shown here is derived from an EMBL/GenBank/DDBJ whole genome shotgun (WGS) entry which is preliminary data.</text>
</comment>
<evidence type="ECO:0000256" key="2">
    <source>
        <dbReference type="ARBA" id="ARBA00006275"/>
    </source>
</evidence>
<name>A0A7X2ZQS9_9FLAO</name>
<dbReference type="AlphaFoldDB" id="A0A7X2ZQS9"/>
<keyword evidence="9" id="KW-1185">Reference proteome</keyword>
<dbReference type="Pfam" id="PF14322">
    <property type="entry name" value="SusD-like_3"/>
    <property type="match status" value="1"/>
</dbReference>
<evidence type="ECO:0000313" key="9">
    <source>
        <dbReference type="Proteomes" id="UP000540519"/>
    </source>
</evidence>
<sequence>MKNKIEMKNILKNITLFTLFSSIMACSLVEPVDENLLGEDRLNFDPAFAEGVLLNAYEGLVNQLYFNDAATDDAVNNFLSSYRRMATGEWNAQNPFTSKWGMYEQVLYANKFITLIDEVEWKRDEETNELFKERLYGEAVALRALRHFWILQEHGGRGASGQLLGIPYITEFYEFDADFNTPRLGFEETVSRIVADFDEALEYLPMDYDGDLAKRPSRYNDSNDDKYQFVFGADQDARINGRIIKAFKAKLYLLAASPAFMNGQGSYYQDAANLLAELLNDIGGLGGLDPNGYYNFYEFPLGTRNFQEVLWRSNASTNMTWVESQHFPPSLNGEGRLNPSQNLVEAFPMLDGFPFSESHPDYNAANPFENRDMRLQRYILYNGNDLNGRVVSITNDGGVDGIDQISQRSTRSGYYLKKLLDQKVVISADGSISSSEKINVFVRYTDLFLMLAETANELGGPEQMVGGMSARNIIAAIRQRAGIGLDNSDAYLGSISSQEDMRNLIRNERRLELCFEGHRLYDLRRWNLFDQTPDARGLQFDGGNYESFTVEPRLYNANANYAPIPQNEVVRFNLIEQNQGW</sequence>
<dbReference type="PROSITE" id="PS51257">
    <property type="entry name" value="PROKAR_LIPOPROTEIN"/>
    <property type="match status" value="1"/>
</dbReference>
<dbReference type="Proteomes" id="UP000540519">
    <property type="component" value="Unassembled WGS sequence"/>
</dbReference>
<feature type="domain" description="SusD-like N-terminal" evidence="7">
    <location>
        <begin position="65"/>
        <end position="218"/>
    </location>
</feature>
<keyword evidence="3" id="KW-0732">Signal</keyword>
<evidence type="ECO:0000256" key="5">
    <source>
        <dbReference type="ARBA" id="ARBA00023237"/>
    </source>
</evidence>